<dbReference type="Pfam" id="PF03849">
    <property type="entry name" value="Tfb2"/>
    <property type="match status" value="1"/>
</dbReference>
<keyword evidence="4 9" id="KW-0227">DNA damage</keyword>
<dbReference type="FunFam" id="3.30.70.2610:FF:000001">
    <property type="entry name" value="General transcription factor IIH subunit 4"/>
    <property type="match status" value="1"/>
</dbReference>
<dbReference type="OrthoDB" id="364513at2759"/>
<evidence type="ECO:0000313" key="11">
    <source>
        <dbReference type="EMBL" id="SCU85099.1"/>
    </source>
</evidence>
<dbReference type="GO" id="GO:0001671">
    <property type="term" value="F:ATPase activator activity"/>
    <property type="evidence" value="ECO:0007669"/>
    <property type="project" value="InterPro"/>
</dbReference>
<evidence type="ECO:0000256" key="1">
    <source>
        <dbReference type="ARBA" id="ARBA00002817"/>
    </source>
</evidence>
<dbReference type="EMBL" id="LT598466">
    <property type="protein sequence ID" value="SCU85099.1"/>
    <property type="molecule type" value="Genomic_DNA"/>
</dbReference>
<gene>
    <name evidence="11" type="ORF">LAMI_0C10132G</name>
</gene>
<dbReference type="InterPro" id="IPR004598">
    <property type="entry name" value="TFIIH_p52/Tfb2"/>
</dbReference>
<evidence type="ECO:0000256" key="9">
    <source>
        <dbReference type="RuleBase" id="RU364024"/>
    </source>
</evidence>
<organism evidence="11 12">
    <name type="scientific">Lachancea mirantina</name>
    <dbReference type="NCBI Taxonomy" id="1230905"/>
    <lineage>
        <taxon>Eukaryota</taxon>
        <taxon>Fungi</taxon>
        <taxon>Dikarya</taxon>
        <taxon>Ascomycota</taxon>
        <taxon>Saccharomycotina</taxon>
        <taxon>Saccharomycetes</taxon>
        <taxon>Saccharomycetales</taxon>
        <taxon>Saccharomycetaceae</taxon>
        <taxon>Lachancea</taxon>
    </lineage>
</organism>
<dbReference type="Pfam" id="PF18307">
    <property type="entry name" value="Tfb2_C"/>
    <property type="match status" value="1"/>
</dbReference>
<keyword evidence="12" id="KW-1185">Reference proteome</keyword>
<dbReference type="Gene3D" id="3.30.70.2610">
    <property type="match status" value="1"/>
</dbReference>
<dbReference type="AlphaFoldDB" id="A0A1G4J5J4"/>
<dbReference type="GO" id="GO:0003690">
    <property type="term" value="F:double-stranded DNA binding"/>
    <property type="evidence" value="ECO:0007669"/>
    <property type="project" value="TreeGrafter"/>
</dbReference>
<dbReference type="GO" id="GO:0005675">
    <property type="term" value="C:transcription factor TFIIH holo complex"/>
    <property type="evidence" value="ECO:0007669"/>
    <property type="project" value="TreeGrafter"/>
</dbReference>
<comment type="function">
    <text evidence="1">Component of the general transcription and DNA repair factor IIH (TFIIH) core complex, which is involved in general and transcription-coupled nucleotide excision repair (NER) of damaged DNA and, when complexed to TFIIK, in RNA transcription by RNA polymerase II. In NER, TFIIH acts by opening DNA around the lesion to allow the excision of the damaged oligonucleotide and its replacement by a new DNA fragment. In transcription, TFIIH has an essential role in transcription initiation. When the pre-initiation complex (PIC) has been established, TFIIH is required for promoter opening and promoter escape. Phosphorylation of the C-terminal tail (CTD) of the largest subunit of RNA polymerase II by the kinase module TFIIK controls the initiation of transcription.</text>
</comment>
<keyword evidence="6 9" id="KW-0804">Transcription</keyword>
<keyword evidence="8 9" id="KW-0539">Nucleus</keyword>
<comment type="subcellular location">
    <subcellularLocation>
        <location evidence="2 9">Nucleus</location>
    </subcellularLocation>
</comment>
<evidence type="ECO:0000259" key="10">
    <source>
        <dbReference type="Pfam" id="PF18307"/>
    </source>
</evidence>
<comment type="similarity">
    <text evidence="3 9">Belongs to the TFB2 family.</text>
</comment>
<evidence type="ECO:0000256" key="7">
    <source>
        <dbReference type="ARBA" id="ARBA00023204"/>
    </source>
</evidence>
<accession>A0A1G4J5J4</accession>
<proteinExistence type="inferred from homology"/>
<keyword evidence="5 9" id="KW-0805">Transcription regulation</keyword>
<feature type="domain" description="Transcription factor Tfb2 C-terminal" evidence="10">
    <location>
        <begin position="432"/>
        <end position="499"/>
    </location>
</feature>
<dbReference type="GO" id="GO:0000439">
    <property type="term" value="C:transcription factor TFIIH core complex"/>
    <property type="evidence" value="ECO:0007669"/>
    <property type="project" value="InterPro"/>
</dbReference>
<evidence type="ECO:0000256" key="3">
    <source>
        <dbReference type="ARBA" id="ARBA00007132"/>
    </source>
</evidence>
<evidence type="ECO:0000313" key="12">
    <source>
        <dbReference type="Proteomes" id="UP000191024"/>
    </source>
</evidence>
<dbReference type="PANTHER" id="PTHR13152:SF0">
    <property type="entry name" value="GENERAL TRANSCRIPTION FACTOR IIH SUBUNIT 4"/>
    <property type="match status" value="1"/>
</dbReference>
<keyword evidence="7 9" id="KW-0234">DNA repair</keyword>
<evidence type="ECO:0000256" key="4">
    <source>
        <dbReference type="ARBA" id="ARBA00022763"/>
    </source>
</evidence>
<dbReference type="Proteomes" id="UP000191024">
    <property type="component" value="Chromosome C"/>
</dbReference>
<dbReference type="NCBIfam" id="TIGR00625">
    <property type="entry name" value="tfb2"/>
    <property type="match status" value="1"/>
</dbReference>
<dbReference type="STRING" id="1230905.A0A1G4J5J4"/>
<evidence type="ECO:0000256" key="2">
    <source>
        <dbReference type="ARBA" id="ARBA00004123"/>
    </source>
</evidence>
<dbReference type="GO" id="GO:0006289">
    <property type="term" value="P:nucleotide-excision repair"/>
    <property type="evidence" value="ECO:0007669"/>
    <property type="project" value="InterPro"/>
</dbReference>
<evidence type="ECO:0000256" key="5">
    <source>
        <dbReference type="ARBA" id="ARBA00023015"/>
    </source>
</evidence>
<dbReference type="InterPro" id="IPR040662">
    <property type="entry name" value="Tfb2_C"/>
</dbReference>
<evidence type="ECO:0000256" key="6">
    <source>
        <dbReference type="ARBA" id="ARBA00023163"/>
    </source>
</evidence>
<comment type="function">
    <text evidence="9">Component of the general transcription and DNA repair factor IIH (TFIIH) core complex which is involved in general and transcription-coupled nucleotide excision repair (NER) of damaged DNA.</text>
</comment>
<protein>
    <recommendedName>
        <fullName evidence="9">RNA polymerase II transcription factor B subunit 2</fullName>
    </recommendedName>
</protein>
<reference evidence="12" key="1">
    <citation type="submission" date="2016-03" db="EMBL/GenBank/DDBJ databases">
        <authorList>
            <person name="Devillers H."/>
        </authorList>
    </citation>
    <scope>NUCLEOTIDE SEQUENCE [LARGE SCALE GENOMIC DNA]</scope>
</reference>
<dbReference type="PANTHER" id="PTHR13152">
    <property type="entry name" value="TFIIH, POLYPEPTIDE 4"/>
    <property type="match status" value="1"/>
</dbReference>
<evidence type="ECO:0000256" key="8">
    <source>
        <dbReference type="ARBA" id="ARBA00023242"/>
    </source>
</evidence>
<sequence length="505" mass="57056">MSSTLFKATVNEYLKNLPAPVQSRLYGSPATCLAIYRLLPKLAKFFIISMVFNESDVSLRDIDRWVKTSGKFQLSEAIKSMKSLHILTDGISGQHLMVNLNPIFRKSFRNALTGGEVNNSFGNVVEDDHNAVTMGMLDQYAADKWETILHFMVGTPVTKTPSRNVLTLLVHSKLMEESKTGELQITNEGFQFLLQDVNAQMWTLLLQYLKMAESLQMDPVDVLNFIFMLGALELGKAYSDVDLSDTQKSMLQDMRDYGLVFQKASNSFKFYPTRLATMLTSDSTTIRTASGAMNSVLKQGSSIKDEGAPGAAIEEDEAHISDLTQGMPDGALILETNFKLYSYSNSPLQIAILSLFVHLRSRFSNMVTGQITRDSIRRALHNGITADQIIAYLETHAHPQMRRLAEAQLDKKTELDPSTKETLQILPPTVVDQIKLWQLEMDRIISYEGYLFTDFENLQEFQLLSTYATDIGVLLWKDEKKRRFFVSQEGNAQVIDYAKRTLKKK</sequence>
<dbReference type="GO" id="GO:0006366">
    <property type="term" value="P:transcription by RNA polymerase II"/>
    <property type="evidence" value="ECO:0007669"/>
    <property type="project" value="UniProtKB-ARBA"/>
</dbReference>
<name>A0A1G4J5J4_9SACH</name>